<accession>A0AAV4RRQ2</accession>
<proteinExistence type="predicted"/>
<sequence>MSLCKRSRIPESLSLNKGAGNTNLSHFCSAHGPVHPAAAANNSTSSSYPTITKSAGWFNTSATNPLISTAPTVGPLTGSAALTPPQSTDGNNGGILALTTTAPSLRTLETVTQAQNLSVTTTVTPTTTTCKNSSATDNPISVISAPPPAPPHEPNTLELLQRHTEQALQNTMAGSSFLLNGLSGMGNSSDILRFCKKGEVKKEGGEEAFFSSQMSFLW</sequence>
<comment type="caution">
    <text evidence="1">The sequence shown here is derived from an EMBL/GenBank/DDBJ whole genome shotgun (WGS) entry which is preliminary data.</text>
</comment>
<evidence type="ECO:0000313" key="2">
    <source>
        <dbReference type="Proteomes" id="UP001054945"/>
    </source>
</evidence>
<name>A0AAV4RRQ2_CAEEX</name>
<organism evidence="1 2">
    <name type="scientific">Caerostris extrusa</name>
    <name type="common">Bark spider</name>
    <name type="synonym">Caerostris bankana</name>
    <dbReference type="NCBI Taxonomy" id="172846"/>
    <lineage>
        <taxon>Eukaryota</taxon>
        <taxon>Metazoa</taxon>
        <taxon>Ecdysozoa</taxon>
        <taxon>Arthropoda</taxon>
        <taxon>Chelicerata</taxon>
        <taxon>Arachnida</taxon>
        <taxon>Araneae</taxon>
        <taxon>Araneomorphae</taxon>
        <taxon>Entelegynae</taxon>
        <taxon>Araneoidea</taxon>
        <taxon>Araneidae</taxon>
        <taxon>Caerostris</taxon>
    </lineage>
</organism>
<evidence type="ECO:0000313" key="1">
    <source>
        <dbReference type="EMBL" id="GIY23611.1"/>
    </source>
</evidence>
<reference evidence="1 2" key="1">
    <citation type="submission" date="2021-06" db="EMBL/GenBank/DDBJ databases">
        <title>Caerostris extrusa draft genome.</title>
        <authorList>
            <person name="Kono N."/>
            <person name="Arakawa K."/>
        </authorList>
    </citation>
    <scope>NUCLEOTIDE SEQUENCE [LARGE SCALE GENOMIC DNA]</scope>
</reference>
<protein>
    <submittedName>
        <fullName evidence="1">Uncharacterized protein</fullName>
    </submittedName>
</protein>
<keyword evidence="2" id="KW-1185">Reference proteome</keyword>
<dbReference type="AlphaFoldDB" id="A0AAV4RRQ2"/>
<dbReference type="Proteomes" id="UP001054945">
    <property type="component" value="Unassembled WGS sequence"/>
</dbReference>
<gene>
    <name evidence="1" type="ORF">CEXT_689401</name>
</gene>
<dbReference type="EMBL" id="BPLR01008294">
    <property type="protein sequence ID" value="GIY23611.1"/>
    <property type="molecule type" value="Genomic_DNA"/>
</dbReference>